<name>A0A645HER6_9ZZZZ</name>
<organism evidence="1">
    <name type="scientific">bioreactor metagenome</name>
    <dbReference type="NCBI Taxonomy" id="1076179"/>
    <lineage>
        <taxon>unclassified sequences</taxon>
        <taxon>metagenomes</taxon>
        <taxon>ecological metagenomes</taxon>
    </lineage>
</organism>
<sequence>MEDRALQLVLFAQLGGVGQVAVVPQRHAALDVPHHQRLRVGAAAGAGGGVAAMPHCHFASAQRLQFTGAKHLVHKANVFMQGKHPVVVDRNAAAFLPAVLQCIQTIVTQRGHVQLLFARKHPKNAAFLMQLFCLLFVHAHSPKRRRSTSR</sequence>
<dbReference type="EMBL" id="VSSQ01090874">
    <property type="protein sequence ID" value="MPN36629.1"/>
    <property type="molecule type" value="Genomic_DNA"/>
</dbReference>
<gene>
    <name evidence="1" type="ORF">SDC9_184139</name>
</gene>
<evidence type="ECO:0000313" key="1">
    <source>
        <dbReference type="EMBL" id="MPN36629.1"/>
    </source>
</evidence>
<accession>A0A645HER6</accession>
<dbReference type="AlphaFoldDB" id="A0A645HER6"/>
<comment type="caution">
    <text evidence="1">The sequence shown here is derived from an EMBL/GenBank/DDBJ whole genome shotgun (WGS) entry which is preliminary data.</text>
</comment>
<proteinExistence type="predicted"/>
<reference evidence="1" key="1">
    <citation type="submission" date="2019-08" db="EMBL/GenBank/DDBJ databases">
        <authorList>
            <person name="Kucharzyk K."/>
            <person name="Murdoch R.W."/>
            <person name="Higgins S."/>
            <person name="Loffler F."/>
        </authorList>
    </citation>
    <scope>NUCLEOTIDE SEQUENCE</scope>
</reference>
<protein>
    <submittedName>
        <fullName evidence="1">Uncharacterized protein</fullName>
    </submittedName>
</protein>